<protein>
    <submittedName>
        <fullName evidence="1">Membrane dipeptidase</fullName>
    </submittedName>
</protein>
<dbReference type="PROSITE" id="PS51365">
    <property type="entry name" value="RENAL_DIPEPTIDASE_2"/>
    <property type="match status" value="1"/>
</dbReference>
<evidence type="ECO:0000313" key="2">
    <source>
        <dbReference type="Proteomes" id="UP000626844"/>
    </source>
</evidence>
<gene>
    <name evidence="1" type="ORF">IC621_15820</name>
</gene>
<reference evidence="1" key="1">
    <citation type="submission" date="2020-09" db="EMBL/GenBank/DDBJ databases">
        <title>A novel bacterium of genus Bacillus, isolated from South China Sea.</title>
        <authorList>
            <person name="Huang H."/>
            <person name="Mo K."/>
            <person name="Hu Y."/>
        </authorList>
    </citation>
    <scope>NUCLEOTIDE SEQUENCE</scope>
    <source>
        <strain evidence="1">IB182487</strain>
    </source>
</reference>
<dbReference type="PANTHER" id="PTHR10443:SF12">
    <property type="entry name" value="DIPEPTIDASE"/>
    <property type="match status" value="1"/>
</dbReference>
<sequence length="412" mass="46301">MTPQKSEVKSRIGKNFDGYQSFKYLIPGKHYKPYQLPQSEKYRQTEKIKLREDQERIFETVLKSYPIVSLRDHGFVVPKNQEDIIPYCRQLHTAYDYKGLALSGVDVLFENFMDGISILTSSNGLKWDDVILTLGIRYCDIAKQNTVFIAKDYQDLLDAKKTNRIAILPSLEAASILENEVDRVDVLYGFGIRCMGITYNEANTLGSGLIEKSDSGLTKFGHRVVERMNRLGMVIDISHCGDQTSLDVIEASEAPVFITHAGARAVWNSPRMKSDEVLKACADKGGIIGVCAAPNTTLSSKNPNEHTIEAVMEHLEYLIELVGVDHVGLGPDTFFGDHVGLQHAFDDMLSLSESHGENYEESSYVKGLENPTEAMKNMMKWMITRDYNIQDIQKIIGGNALRVLEEILPFCD</sequence>
<keyword evidence="2" id="KW-1185">Reference proteome</keyword>
<proteinExistence type="predicted"/>
<dbReference type="AlphaFoldDB" id="A0A926NDX8"/>
<dbReference type="Gene3D" id="3.20.20.140">
    <property type="entry name" value="Metal-dependent hydrolases"/>
    <property type="match status" value="1"/>
</dbReference>
<comment type="caution">
    <text evidence="1">The sequence shown here is derived from an EMBL/GenBank/DDBJ whole genome shotgun (WGS) entry which is preliminary data.</text>
</comment>
<dbReference type="InterPro" id="IPR032466">
    <property type="entry name" value="Metal_Hydrolase"/>
</dbReference>
<organism evidence="1 2">
    <name type="scientific">Metabacillus arenae</name>
    <dbReference type="NCBI Taxonomy" id="2771434"/>
    <lineage>
        <taxon>Bacteria</taxon>
        <taxon>Bacillati</taxon>
        <taxon>Bacillota</taxon>
        <taxon>Bacilli</taxon>
        <taxon>Bacillales</taxon>
        <taxon>Bacillaceae</taxon>
        <taxon>Metabacillus</taxon>
    </lineage>
</organism>
<name>A0A926NDX8_9BACI</name>
<dbReference type="GO" id="GO:0070573">
    <property type="term" value="F:metallodipeptidase activity"/>
    <property type="evidence" value="ECO:0007669"/>
    <property type="project" value="InterPro"/>
</dbReference>
<accession>A0A926NDX8</accession>
<dbReference type="GO" id="GO:0006508">
    <property type="term" value="P:proteolysis"/>
    <property type="evidence" value="ECO:0007669"/>
    <property type="project" value="InterPro"/>
</dbReference>
<evidence type="ECO:0000313" key="1">
    <source>
        <dbReference type="EMBL" id="MBD1381704.1"/>
    </source>
</evidence>
<dbReference type="InterPro" id="IPR008257">
    <property type="entry name" value="Pept_M19"/>
</dbReference>
<dbReference type="Pfam" id="PF01244">
    <property type="entry name" value="Peptidase_M19"/>
    <property type="match status" value="1"/>
</dbReference>
<dbReference type="PANTHER" id="PTHR10443">
    <property type="entry name" value="MICROSOMAL DIPEPTIDASE"/>
    <property type="match status" value="1"/>
</dbReference>
<dbReference type="EMBL" id="JACXAI010000021">
    <property type="protein sequence ID" value="MBD1381704.1"/>
    <property type="molecule type" value="Genomic_DNA"/>
</dbReference>
<dbReference type="RefSeq" id="WP_191159305.1">
    <property type="nucleotide sequence ID" value="NZ_JACXAI010000021.1"/>
</dbReference>
<dbReference type="SUPFAM" id="SSF51556">
    <property type="entry name" value="Metallo-dependent hydrolases"/>
    <property type="match status" value="1"/>
</dbReference>
<dbReference type="Proteomes" id="UP000626844">
    <property type="component" value="Unassembled WGS sequence"/>
</dbReference>